<keyword evidence="3" id="KW-1185">Reference proteome</keyword>
<evidence type="ECO:0000313" key="2">
    <source>
        <dbReference type="EMBL" id="SEQ22678.1"/>
    </source>
</evidence>
<dbReference type="PANTHER" id="PTHR40260:SF2">
    <property type="entry name" value="BLR8190 PROTEIN"/>
    <property type="match status" value="1"/>
</dbReference>
<dbReference type="PANTHER" id="PTHR40260">
    <property type="entry name" value="BLR8190 PROTEIN"/>
    <property type="match status" value="1"/>
</dbReference>
<accession>A0ABY1B8Q0</accession>
<dbReference type="NCBIfam" id="TIGR02118">
    <property type="entry name" value="EthD family reductase"/>
    <property type="match status" value="1"/>
</dbReference>
<protein>
    <recommendedName>
        <fullName evidence="1">EthD domain-containing protein</fullName>
    </recommendedName>
</protein>
<gene>
    <name evidence="2" type="ORF">SAMN05216600_104157</name>
</gene>
<feature type="domain" description="EthD" evidence="1">
    <location>
        <begin position="17"/>
        <end position="91"/>
    </location>
</feature>
<dbReference type="RefSeq" id="WP_069517626.1">
    <property type="nucleotide sequence ID" value="NZ_FOFP01000004.1"/>
</dbReference>
<dbReference type="SUPFAM" id="SSF54909">
    <property type="entry name" value="Dimeric alpha+beta barrel"/>
    <property type="match status" value="1"/>
</dbReference>
<dbReference type="EMBL" id="FOFP01000004">
    <property type="protein sequence ID" value="SEQ22678.1"/>
    <property type="molecule type" value="Genomic_DNA"/>
</dbReference>
<name>A0ABY1B8Q0_9PSED</name>
<dbReference type="Proteomes" id="UP000198512">
    <property type="component" value="Unassembled WGS sequence"/>
</dbReference>
<dbReference type="Gene3D" id="3.30.70.100">
    <property type="match status" value="1"/>
</dbReference>
<organism evidence="2 3">
    <name type="scientific">Pseudomonas cuatrocienegasensis</name>
    <dbReference type="NCBI Taxonomy" id="543360"/>
    <lineage>
        <taxon>Bacteria</taxon>
        <taxon>Pseudomonadati</taxon>
        <taxon>Pseudomonadota</taxon>
        <taxon>Gammaproteobacteria</taxon>
        <taxon>Pseudomonadales</taxon>
        <taxon>Pseudomonadaceae</taxon>
        <taxon>Pseudomonas</taxon>
    </lineage>
</organism>
<evidence type="ECO:0000259" key="1">
    <source>
        <dbReference type="Pfam" id="PF07110"/>
    </source>
</evidence>
<sequence length="103" mass="11475">MIRVTVSYPPHEAYQFNHAYYQSTHAQLIRDKLTAHGLLKLEVDQTLADRSAKLPASVAAAHLFFNDIDSFKAAMAAEGKALGEDRENYTDIIPVVVMSQVIE</sequence>
<evidence type="ECO:0000313" key="3">
    <source>
        <dbReference type="Proteomes" id="UP000198512"/>
    </source>
</evidence>
<proteinExistence type="predicted"/>
<dbReference type="InterPro" id="IPR009799">
    <property type="entry name" value="EthD_dom"/>
</dbReference>
<reference evidence="2 3" key="1">
    <citation type="submission" date="2016-10" db="EMBL/GenBank/DDBJ databases">
        <authorList>
            <person name="Varghese N."/>
            <person name="Submissions S."/>
        </authorList>
    </citation>
    <scope>NUCLEOTIDE SEQUENCE [LARGE SCALE GENOMIC DNA]</scope>
    <source>
        <strain evidence="2 3">CIP 109853</strain>
    </source>
</reference>
<dbReference type="InterPro" id="IPR011008">
    <property type="entry name" value="Dimeric_a/b-barrel"/>
</dbReference>
<dbReference type="Pfam" id="PF07110">
    <property type="entry name" value="EthD"/>
    <property type="match status" value="1"/>
</dbReference>
<comment type="caution">
    <text evidence="2">The sequence shown here is derived from an EMBL/GenBank/DDBJ whole genome shotgun (WGS) entry which is preliminary data.</text>
</comment>